<dbReference type="InterPro" id="IPR055897">
    <property type="entry name" value="DUF7474"/>
</dbReference>
<dbReference type="Pfam" id="PF24286">
    <property type="entry name" value="DUF7474"/>
    <property type="match status" value="1"/>
</dbReference>
<protein>
    <submittedName>
        <fullName evidence="1">Uncharacterized protein</fullName>
    </submittedName>
</protein>
<dbReference type="KEGG" id="ssai:N0B31_12745"/>
<organism evidence="1 2">
    <name type="scientific">Salinirubellus salinus</name>
    <dbReference type="NCBI Taxonomy" id="1364945"/>
    <lineage>
        <taxon>Archaea</taxon>
        <taxon>Methanobacteriati</taxon>
        <taxon>Methanobacteriota</taxon>
        <taxon>Stenosarchaea group</taxon>
        <taxon>Halobacteria</taxon>
        <taxon>Halobacteriales</taxon>
        <taxon>Natronomonadaceae</taxon>
        <taxon>Salinirubellus</taxon>
    </lineage>
</organism>
<proteinExistence type="predicted"/>
<dbReference type="RefSeq" id="WP_260592011.1">
    <property type="nucleotide sequence ID" value="NZ_CP104003.1"/>
</dbReference>
<dbReference type="EMBL" id="CP104003">
    <property type="protein sequence ID" value="UWM53016.1"/>
    <property type="molecule type" value="Genomic_DNA"/>
</dbReference>
<name>A0A9E7QZQ6_9EURY</name>
<dbReference type="GeneID" id="74943305"/>
<keyword evidence="2" id="KW-1185">Reference proteome</keyword>
<dbReference type="AlphaFoldDB" id="A0A9E7QZQ6"/>
<dbReference type="Proteomes" id="UP001057580">
    <property type="component" value="Chromosome"/>
</dbReference>
<accession>A0A9E7QZQ6</accession>
<reference evidence="1" key="1">
    <citation type="submission" date="2022-09" db="EMBL/GenBank/DDBJ databases">
        <title>Diverse halophilic archaea isolated from saline environments.</title>
        <authorList>
            <person name="Cui H.-L."/>
        </authorList>
    </citation>
    <scope>NUCLEOTIDE SEQUENCE</scope>
    <source>
        <strain evidence="1">ZS-35-S2</strain>
    </source>
</reference>
<evidence type="ECO:0000313" key="1">
    <source>
        <dbReference type="EMBL" id="UWM53016.1"/>
    </source>
</evidence>
<gene>
    <name evidence="1" type="ORF">N0B31_12745</name>
</gene>
<evidence type="ECO:0000313" key="2">
    <source>
        <dbReference type="Proteomes" id="UP001057580"/>
    </source>
</evidence>
<sequence length="194" mass="22239">MPRFAYPCPDCRTTSNVHDAACEHDGRRRPEVEGAYVDVLSALSTRPYRESALSDDLEDWSPLHQAVLRRLKGDRRVEEREGLLHLLTVEEYKEKVSRPTSEPLRTIYERGSVPGAHDNSVFALVAFYEMVGLSWQETREQVVEWMYESGTWARGGFEEASPEELVDAKKHVYEQGYGWKEKARAAKAVIDRHG</sequence>